<comment type="subcellular location">
    <subcellularLocation>
        <location evidence="1 5">Secreted</location>
    </subcellularLocation>
</comment>
<gene>
    <name evidence="6" type="ORF">JG688_00007089</name>
</gene>
<keyword evidence="3 5" id="KW-0964">Secreted</keyword>
<sequence length="115" mass="13131">MRFYHVVLLALLALVAGIETLATATESSEIDIPKKEMLKITALIHHTSVNDGRLLRSVNTDTEERDIASFIRWAQVQYWLKIGKSKDFVKEMLGLKGLKGTALRASPKYKYYEEF</sequence>
<accession>A0A8J5JA64</accession>
<comment type="function">
    <text evidence="5">Effector that suppresses plant defense responses during pathogen infection.</text>
</comment>
<evidence type="ECO:0000256" key="1">
    <source>
        <dbReference type="ARBA" id="ARBA00004613"/>
    </source>
</evidence>
<name>A0A8J5JA64_9STRA</name>
<keyword evidence="4 5" id="KW-0732">Signal</keyword>
<keyword evidence="7" id="KW-1185">Reference proteome</keyword>
<evidence type="ECO:0000256" key="3">
    <source>
        <dbReference type="ARBA" id="ARBA00022525"/>
    </source>
</evidence>
<proteinExistence type="inferred from homology"/>
<dbReference type="Proteomes" id="UP000709295">
    <property type="component" value="Unassembled WGS sequence"/>
</dbReference>
<evidence type="ECO:0000256" key="5">
    <source>
        <dbReference type="RuleBase" id="RU367124"/>
    </source>
</evidence>
<comment type="caution">
    <text evidence="6">The sequence shown here is derived from an EMBL/GenBank/DDBJ whole genome shotgun (WGS) entry which is preliminary data.</text>
</comment>
<dbReference type="InterPro" id="IPR031825">
    <property type="entry name" value="RXLR"/>
</dbReference>
<reference evidence="6" key="1">
    <citation type="submission" date="2021-01" db="EMBL/GenBank/DDBJ databases">
        <title>Phytophthora aleatoria, a newly-described species from Pinus radiata is distinct from Phytophthora cactorum isolates based on comparative genomics.</title>
        <authorList>
            <person name="Mcdougal R."/>
            <person name="Panda P."/>
            <person name="Williams N."/>
            <person name="Studholme D.J."/>
        </authorList>
    </citation>
    <scope>NUCLEOTIDE SEQUENCE</scope>
    <source>
        <strain evidence="6">NZFS 4037</strain>
    </source>
</reference>
<evidence type="ECO:0000313" key="7">
    <source>
        <dbReference type="Proteomes" id="UP000709295"/>
    </source>
</evidence>
<comment type="domain">
    <text evidence="5">The RxLR-dEER motif acts to carry the protein into the host cell cytoplasm through binding to cell surface phosphatidylinositol-3-phosphate.</text>
</comment>
<feature type="signal peptide" evidence="5">
    <location>
        <begin position="1"/>
        <end position="17"/>
    </location>
</feature>
<comment type="similarity">
    <text evidence="2 5">Belongs to the RxLR effector family.</text>
</comment>
<evidence type="ECO:0000256" key="2">
    <source>
        <dbReference type="ARBA" id="ARBA00010400"/>
    </source>
</evidence>
<evidence type="ECO:0000313" key="6">
    <source>
        <dbReference type="EMBL" id="KAG6965693.1"/>
    </source>
</evidence>
<dbReference type="EMBL" id="JAENGY010000329">
    <property type="protein sequence ID" value="KAG6965693.1"/>
    <property type="molecule type" value="Genomic_DNA"/>
</dbReference>
<dbReference type="Pfam" id="PF16810">
    <property type="entry name" value="RXLR"/>
    <property type="match status" value="1"/>
</dbReference>
<evidence type="ECO:0000256" key="4">
    <source>
        <dbReference type="ARBA" id="ARBA00022729"/>
    </source>
</evidence>
<dbReference type="AlphaFoldDB" id="A0A8J5JA64"/>
<feature type="chain" id="PRO_5044994661" description="RxLR effector protein" evidence="5">
    <location>
        <begin position="18"/>
        <end position="115"/>
    </location>
</feature>
<organism evidence="6 7">
    <name type="scientific">Phytophthora aleatoria</name>
    <dbReference type="NCBI Taxonomy" id="2496075"/>
    <lineage>
        <taxon>Eukaryota</taxon>
        <taxon>Sar</taxon>
        <taxon>Stramenopiles</taxon>
        <taxon>Oomycota</taxon>
        <taxon>Peronosporomycetes</taxon>
        <taxon>Peronosporales</taxon>
        <taxon>Peronosporaceae</taxon>
        <taxon>Phytophthora</taxon>
    </lineage>
</organism>
<protein>
    <recommendedName>
        <fullName evidence="5">RxLR effector protein</fullName>
    </recommendedName>
</protein>